<keyword evidence="6" id="KW-0175">Coiled coil</keyword>
<reference evidence="9" key="1">
    <citation type="journal article" date="2011" name="ISME J.">
        <title>Comparative metagenomics of microbial communities inhabiting deep-sea hydrothermal vent chimneys with contrasting chemistries.</title>
        <authorList>
            <person name="Xie W."/>
            <person name="Wang F."/>
            <person name="Guo L."/>
            <person name="Chen Z."/>
            <person name="Sievert S.M."/>
            <person name="Meng J."/>
            <person name="Huang G."/>
            <person name="Li Y."/>
            <person name="Yan Q."/>
            <person name="Wu S."/>
            <person name="Wang X."/>
            <person name="Chen S."/>
            <person name="He G."/>
            <person name="Xiao X."/>
            <person name="Xu A."/>
        </authorList>
    </citation>
    <scope>NUCLEOTIDE SEQUENCE</scope>
</reference>
<evidence type="ECO:0000259" key="8">
    <source>
        <dbReference type="PROSITE" id="PS51781"/>
    </source>
</evidence>
<accession>E3T2Y7</accession>
<keyword evidence="2 7" id="KW-0812">Transmembrane</keyword>
<evidence type="ECO:0000256" key="4">
    <source>
        <dbReference type="ARBA" id="ARBA00022989"/>
    </source>
</evidence>
<evidence type="ECO:0000256" key="5">
    <source>
        <dbReference type="ARBA" id="ARBA00023136"/>
    </source>
</evidence>
<evidence type="ECO:0000256" key="1">
    <source>
        <dbReference type="ARBA" id="ARBA00004167"/>
    </source>
</evidence>
<evidence type="ECO:0000256" key="6">
    <source>
        <dbReference type="SAM" id="Coils"/>
    </source>
</evidence>
<dbReference type="InterPro" id="IPR003646">
    <property type="entry name" value="SH3-like_bac-type"/>
</dbReference>
<evidence type="ECO:0000313" key="9">
    <source>
        <dbReference type="EMBL" id="ACZ28599.1"/>
    </source>
</evidence>
<dbReference type="EMBL" id="GU191796">
    <property type="protein sequence ID" value="ACZ28599.1"/>
    <property type="molecule type" value="Genomic_DNA"/>
</dbReference>
<dbReference type="InterPro" id="IPR016476">
    <property type="entry name" value="SH3_dom_pro"/>
</dbReference>
<feature type="coiled-coil region" evidence="6">
    <location>
        <begin position="54"/>
        <end position="154"/>
    </location>
</feature>
<organism evidence="9">
    <name type="scientific">uncultured organism</name>
    <dbReference type="NCBI Taxonomy" id="155900"/>
    <lineage>
        <taxon>unclassified sequences</taxon>
        <taxon>environmental samples</taxon>
    </lineage>
</organism>
<dbReference type="GO" id="GO:0016020">
    <property type="term" value="C:membrane"/>
    <property type="evidence" value="ECO:0007669"/>
    <property type="project" value="UniProtKB-SubCell"/>
</dbReference>
<keyword evidence="4 7" id="KW-1133">Transmembrane helix</keyword>
<comment type="subcellular location">
    <subcellularLocation>
        <location evidence="1">Membrane</location>
        <topology evidence="1">Single-pass membrane protein</topology>
    </subcellularLocation>
</comment>
<dbReference type="Gene3D" id="1.10.287.2610">
    <property type="match status" value="1"/>
</dbReference>
<feature type="domain" description="SH3b" evidence="8">
    <location>
        <begin position="1"/>
        <end position="55"/>
    </location>
</feature>
<protein>
    <submittedName>
        <fullName evidence="9">SH3 type 3 domain protein</fullName>
    </submittedName>
</protein>
<dbReference type="Pfam" id="PF08239">
    <property type="entry name" value="SH3_3"/>
    <property type="match status" value="1"/>
</dbReference>
<evidence type="ECO:0000256" key="7">
    <source>
        <dbReference type="SAM" id="Phobius"/>
    </source>
</evidence>
<evidence type="ECO:0000256" key="3">
    <source>
        <dbReference type="ARBA" id="ARBA00022729"/>
    </source>
</evidence>
<dbReference type="AlphaFoldDB" id="E3T2Y7"/>
<proteinExistence type="predicted"/>
<dbReference type="NCBIfam" id="TIGR04211">
    <property type="entry name" value="SH3_and_anchor"/>
    <property type="match status" value="1"/>
</dbReference>
<evidence type="ECO:0000256" key="2">
    <source>
        <dbReference type="ARBA" id="ARBA00022692"/>
    </source>
</evidence>
<dbReference type="PROSITE" id="PS51781">
    <property type="entry name" value="SH3B"/>
    <property type="match status" value="1"/>
</dbReference>
<keyword evidence="5 7" id="KW-0472">Membrane</keyword>
<name>E3T2Y7_9ZZZZ</name>
<feature type="transmembrane region" description="Helical" evidence="7">
    <location>
        <begin position="159"/>
        <end position="177"/>
    </location>
</feature>
<sequence length="192" mass="21227">MLRSGEGVSHKILKALPSGTALSLLESSRETGYSKVRTENGTVGYILTRQLMKTSSARDRLAAAETKLKVAQAEPERLSSELTATQSELKELSSNFTQLQQTKKRIAAELESIRHTAANAIQVAEERVALRKSVANLTHQIEDLKQENRDLSNQSTRDWFLIGAAVIIAGILIGLILPRLHVQRRKDSWGSL</sequence>
<keyword evidence="3" id="KW-0732">Signal</keyword>
<dbReference type="Gene3D" id="2.30.30.40">
    <property type="entry name" value="SH3 Domains"/>
    <property type="match status" value="1"/>
</dbReference>